<protein>
    <submittedName>
        <fullName evidence="8">Putative MFS family arabinose efflux permease</fullName>
    </submittedName>
</protein>
<evidence type="ECO:0000259" key="7">
    <source>
        <dbReference type="PROSITE" id="PS50850"/>
    </source>
</evidence>
<dbReference type="Pfam" id="PF07690">
    <property type="entry name" value="MFS_1"/>
    <property type="match status" value="1"/>
</dbReference>
<evidence type="ECO:0000256" key="2">
    <source>
        <dbReference type="ARBA" id="ARBA00022475"/>
    </source>
</evidence>
<accession>A0A7X0TX06</accession>
<feature type="transmembrane region" description="Helical" evidence="6">
    <location>
        <begin position="279"/>
        <end position="298"/>
    </location>
</feature>
<evidence type="ECO:0000256" key="1">
    <source>
        <dbReference type="ARBA" id="ARBA00004651"/>
    </source>
</evidence>
<dbReference type="InterPro" id="IPR011701">
    <property type="entry name" value="MFS"/>
</dbReference>
<evidence type="ECO:0000256" key="6">
    <source>
        <dbReference type="SAM" id="Phobius"/>
    </source>
</evidence>
<dbReference type="InterPro" id="IPR020846">
    <property type="entry name" value="MFS_dom"/>
</dbReference>
<dbReference type="PROSITE" id="PS50850">
    <property type="entry name" value="MFS"/>
    <property type="match status" value="1"/>
</dbReference>
<dbReference type="InterPro" id="IPR050189">
    <property type="entry name" value="MFS_Efflux_Transporters"/>
</dbReference>
<feature type="transmembrane region" description="Helical" evidence="6">
    <location>
        <begin position="339"/>
        <end position="357"/>
    </location>
</feature>
<keyword evidence="4 6" id="KW-1133">Transmembrane helix</keyword>
<feature type="transmembrane region" description="Helical" evidence="6">
    <location>
        <begin position="304"/>
        <end position="327"/>
    </location>
</feature>
<feature type="transmembrane region" description="Helical" evidence="6">
    <location>
        <begin position="247"/>
        <end position="267"/>
    </location>
</feature>
<dbReference type="CDD" id="cd17324">
    <property type="entry name" value="MFS_NepI_like"/>
    <property type="match status" value="1"/>
</dbReference>
<dbReference type="InterPro" id="IPR036259">
    <property type="entry name" value="MFS_trans_sf"/>
</dbReference>
<dbReference type="PANTHER" id="PTHR43124">
    <property type="entry name" value="PURINE EFFLUX PUMP PBUE"/>
    <property type="match status" value="1"/>
</dbReference>
<dbReference type="GO" id="GO:0005886">
    <property type="term" value="C:plasma membrane"/>
    <property type="evidence" value="ECO:0007669"/>
    <property type="project" value="UniProtKB-SubCell"/>
</dbReference>
<gene>
    <name evidence="8" type="ORF">HD593_001741</name>
</gene>
<feature type="transmembrane region" description="Helical" evidence="6">
    <location>
        <begin position="212"/>
        <end position="235"/>
    </location>
</feature>
<proteinExistence type="predicted"/>
<feature type="transmembrane region" description="Helical" evidence="6">
    <location>
        <begin position="363"/>
        <end position="383"/>
    </location>
</feature>
<dbReference type="Proteomes" id="UP000565579">
    <property type="component" value="Unassembled WGS sequence"/>
</dbReference>
<organism evidence="8 9">
    <name type="scientific">Nonomuraea rubra</name>
    <dbReference type="NCBI Taxonomy" id="46180"/>
    <lineage>
        <taxon>Bacteria</taxon>
        <taxon>Bacillati</taxon>
        <taxon>Actinomycetota</taxon>
        <taxon>Actinomycetes</taxon>
        <taxon>Streptosporangiales</taxon>
        <taxon>Streptosporangiaceae</taxon>
        <taxon>Nonomuraea</taxon>
    </lineage>
</organism>
<reference evidence="8 9" key="1">
    <citation type="submission" date="2020-08" db="EMBL/GenBank/DDBJ databases">
        <title>Sequencing the genomes of 1000 actinobacteria strains.</title>
        <authorList>
            <person name="Klenk H.-P."/>
        </authorList>
    </citation>
    <scope>NUCLEOTIDE SEQUENCE [LARGE SCALE GENOMIC DNA]</scope>
    <source>
        <strain evidence="8 9">DSM 43768</strain>
    </source>
</reference>
<dbReference type="PANTHER" id="PTHR43124:SF3">
    <property type="entry name" value="CHLORAMPHENICOL EFFLUX PUMP RV0191"/>
    <property type="match status" value="1"/>
</dbReference>
<dbReference type="GO" id="GO:0022857">
    <property type="term" value="F:transmembrane transporter activity"/>
    <property type="evidence" value="ECO:0007669"/>
    <property type="project" value="InterPro"/>
</dbReference>
<feature type="domain" description="Major facilitator superfamily (MFS) profile" evidence="7">
    <location>
        <begin position="17"/>
        <end position="391"/>
    </location>
</feature>
<keyword evidence="9" id="KW-1185">Reference proteome</keyword>
<feature type="transmembrane region" description="Helical" evidence="6">
    <location>
        <begin position="12"/>
        <end position="31"/>
    </location>
</feature>
<dbReference type="EMBL" id="JACHMI010000001">
    <property type="protein sequence ID" value="MBB6546946.1"/>
    <property type="molecule type" value="Genomic_DNA"/>
</dbReference>
<name>A0A7X0TX06_9ACTN</name>
<dbReference type="SUPFAM" id="SSF103473">
    <property type="entry name" value="MFS general substrate transporter"/>
    <property type="match status" value="1"/>
</dbReference>
<sequence>MSATVLQERVPLKRWLAVIAVAVGTFCVVTVEQLPVGLLTPIGGALGVSEGLVGLMVTLPGLVASVTAPLLPPAIRGADRRTVLLVLLSLMVLANLLSTLAPNFGVLLVSRFLVGVGIGGFWALAAGIAIRMVPERYVPRATSVAFGGATAANVIGVPAGTLLGGLTDWRVAFGAVGALGLAVVIGLFMLLPRMPVSDQVRLSTLAGQLRNPVVRAAVITTFLLVSGHFAAFTFVGPVLRDISNVPGSLISPLLLVFGVAGVIGTFVTGSLAGRDVRRTVLGLSVVLAVTLLTFPVVGTAPATGVALLILWGLAYGGVPVAVQTWILKGAPDHAEAATALNTSLFNLAIALGALIGGRLMDGVAVTGVLWVGAALFLMTILVVSRTGRRAQ</sequence>
<comment type="subcellular location">
    <subcellularLocation>
        <location evidence="1">Cell membrane</location>
        <topology evidence="1">Multi-pass membrane protein</topology>
    </subcellularLocation>
</comment>
<evidence type="ECO:0000313" key="9">
    <source>
        <dbReference type="Proteomes" id="UP000565579"/>
    </source>
</evidence>
<feature type="transmembrane region" description="Helical" evidence="6">
    <location>
        <begin position="142"/>
        <end position="163"/>
    </location>
</feature>
<evidence type="ECO:0000256" key="5">
    <source>
        <dbReference type="ARBA" id="ARBA00023136"/>
    </source>
</evidence>
<feature type="transmembrane region" description="Helical" evidence="6">
    <location>
        <begin position="83"/>
        <end position="102"/>
    </location>
</feature>
<dbReference type="AlphaFoldDB" id="A0A7X0TX06"/>
<keyword evidence="2" id="KW-1003">Cell membrane</keyword>
<comment type="caution">
    <text evidence="8">The sequence shown here is derived from an EMBL/GenBank/DDBJ whole genome shotgun (WGS) entry which is preliminary data.</text>
</comment>
<dbReference type="RefSeq" id="WP_185101675.1">
    <property type="nucleotide sequence ID" value="NZ_BAAAXY010000070.1"/>
</dbReference>
<keyword evidence="3 6" id="KW-0812">Transmembrane</keyword>
<evidence type="ECO:0000313" key="8">
    <source>
        <dbReference type="EMBL" id="MBB6546946.1"/>
    </source>
</evidence>
<dbReference type="Gene3D" id="1.20.1250.20">
    <property type="entry name" value="MFS general substrate transporter like domains"/>
    <property type="match status" value="1"/>
</dbReference>
<evidence type="ECO:0000256" key="4">
    <source>
        <dbReference type="ARBA" id="ARBA00022989"/>
    </source>
</evidence>
<feature type="transmembrane region" description="Helical" evidence="6">
    <location>
        <begin position="108"/>
        <end position="130"/>
    </location>
</feature>
<feature type="transmembrane region" description="Helical" evidence="6">
    <location>
        <begin position="169"/>
        <end position="191"/>
    </location>
</feature>
<keyword evidence="5 6" id="KW-0472">Membrane</keyword>
<feature type="transmembrane region" description="Helical" evidence="6">
    <location>
        <begin position="51"/>
        <end position="71"/>
    </location>
</feature>
<evidence type="ECO:0000256" key="3">
    <source>
        <dbReference type="ARBA" id="ARBA00022692"/>
    </source>
</evidence>